<keyword evidence="5" id="KW-0408">Iron</keyword>
<dbReference type="PANTHER" id="PTHR10869">
    <property type="entry name" value="PROLYL 4-HYDROXYLASE ALPHA SUBUNIT"/>
    <property type="match status" value="1"/>
</dbReference>
<proteinExistence type="predicted"/>
<evidence type="ECO:0000256" key="4">
    <source>
        <dbReference type="ARBA" id="ARBA00023002"/>
    </source>
</evidence>
<organism evidence="7 8">
    <name type="scientific">Karstenula rhodostoma CBS 690.94</name>
    <dbReference type="NCBI Taxonomy" id="1392251"/>
    <lineage>
        <taxon>Eukaryota</taxon>
        <taxon>Fungi</taxon>
        <taxon>Dikarya</taxon>
        <taxon>Ascomycota</taxon>
        <taxon>Pezizomycotina</taxon>
        <taxon>Dothideomycetes</taxon>
        <taxon>Pleosporomycetidae</taxon>
        <taxon>Pleosporales</taxon>
        <taxon>Massarineae</taxon>
        <taxon>Didymosphaeriaceae</taxon>
        <taxon>Karstenula</taxon>
    </lineage>
</organism>
<keyword evidence="4" id="KW-0560">Oxidoreductase</keyword>
<sequence length="247" mass="27690">MTSHKLAEGFLDGPAPALIKTKINFAKEGLPEYDGMYAVQLDGVLTEEECSQLLASAEATTNGEWERALINVGAGVQALSEETRKCGRIIWDSRELVAKIWARIQAHVPEILSVRNWPDVTGDFRRDVTWVATRLNERARFLKYVGGEYFKAHYDGMYETPIGTERSFFTIHLYLNDSVGENDEILLEGGATSFHGWDSPKTVRVQPKCGRVLLFQQGDLLHSGEDVKRGTKFTMRTDVMYAVEGGL</sequence>
<keyword evidence="3" id="KW-0223">Dioxygenase</keyword>
<dbReference type="InterPro" id="IPR044862">
    <property type="entry name" value="Pro_4_hyd_alph_FE2OG_OXY"/>
</dbReference>
<feature type="domain" description="Prolyl 4-hydroxylase alpha subunit" evidence="6">
    <location>
        <begin position="36"/>
        <end position="240"/>
    </location>
</feature>
<dbReference type="Pfam" id="PF13640">
    <property type="entry name" value="2OG-FeII_Oxy_3"/>
    <property type="match status" value="1"/>
</dbReference>
<comment type="cofactor">
    <cofactor evidence="1">
        <name>L-ascorbate</name>
        <dbReference type="ChEBI" id="CHEBI:38290"/>
    </cofactor>
</comment>
<dbReference type="Proteomes" id="UP000799764">
    <property type="component" value="Unassembled WGS sequence"/>
</dbReference>
<dbReference type="GO" id="GO:0005506">
    <property type="term" value="F:iron ion binding"/>
    <property type="evidence" value="ECO:0007669"/>
    <property type="project" value="InterPro"/>
</dbReference>
<comment type="caution">
    <text evidence="7">The sequence shown here is derived from an EMBL/GenBank/DDBJ whole genome shotgun (WGS) entry which is preliminary data.</text>
</comment>
<dbReference type="SMART" id="SM00702">
    <property type="entry name" value="P4Hc"/>
    <property type="match status" value="1"/>
</dbReference>
<dbReference type="AlphaFoldDB" id="A0A9P4PD56"/>
<reference evidence="7" key="1">
    <citation type="journal article" date="2020" name="Stud. Mycol.">
        <title>101 Dothideomycetes genomes: a test case for predicting lifestyles and emergence of pathogens.</title>
        <authorList>
            <person name="Haridas S."/>
            <person name="Albert R."/>
            <person name="Binder M."/>
            <person name="Bloem J."/>
            <person name="Labutti K."/>
            <person name="Salamov A."/>
            <person name="Andreopoulos B."/>
            <person name="Baker S."/>
            <person name="Barry K."/>
            <person name="Bills G."/>
            <person name="Bluhm B."/>
            <person name="Cannon C."/>
            <person name="Castanera R."/>
            <person name="Culley D."/>
            <person name="Daum C."/>
            <person name="Ezra D."/>
            <person name="Gonzalez J."/>
            <person name="Henrissat B."/>
            <person name="Kuo A."/>
            <person name="Liang C."/>
            <person name="Lipzen A."/>
            <person name="Lutzoni F."/>
            <person name="Magnuson J."/>
            <person name="Mondo S."/>
            <person name="Nolan M."/>
            <person name="Ohm R."/>
            <person name="Pangilinan J."/>
            <person name="Park H.-J."/>
            <person name="Ramirez L."/>
            <person name="Alfaro M."/>
            <person name="Sun H."/>
            <person name="Tritt A."/>
            <person name="Yoshinaga Y."/>
            <person name="Zwiers L.-H."/>
            <person name="Turgeon B."/>
            <person name="Goodwin S."/>
            <person name="Spatafora J."/>
            <person name="Crous P."/>
            <person name="Grigoriev I."/>
        </authorList>
    </citation>
    <scope>NUCLEOTIDE SEQUENCE</scope>
    <source>
        <strain evidence="7">CBS 690.94</strain>
    </source>
</reference>
<gene>
    <name evidence="7" type="ORF">P171DRAFT_343305</name>
</gene>
<dbReference type="Gene3D" id="2.60.120.620">
    <property type="entry name" value="q2cbj1_9rhob like domain"/>
    <property type="match status" value="1"/>
</dbReference>
<dbReference type="GO" id="GO:0004656">
    <property type="term" value="F:procollagen-proline 4-dioxygenase activity"/>
    <property type="evidence" value="ECO:0007669"/>
    <property type="project" value="TreeGrafter"/>
</dbReference>
<evidence type="ECO:0000256" key="5">
    <source>
        <dbReference type="ARBA" id="ARBA00023004"/>
    </source>
</evidence>
<dbReference type="PANTHER" id="PTHR10869:SF241">
    <property type="entry name" value="FE2OG DIOXYGENASE DOMAIN-CONTAINING PROTEIN"/>
    <property type="match status" value="1"/>
</dbReference>
<name>A0A9P4PD56_9PLEO</name>
<evidence type="ECO:0000256" key="2">
    <source>
        <dbReference type="ARBA" id="ARBA00022723"/>
    </source>
</evidence>
<evidence type="ECO:0000259" key="6">
    <source>
        <dbReference type="SMART" id="SM00702"/>
    </source>
</evidence>
<dbReference type="OrthoDB" id="69177at2759"/>
<dbReference type="EMBL" id="MU001505">
    <property type="protein sequence ID" value="KAF2441931.1"/>
    <property type="molecule type" value="Genomic_DNA"/>
</dbReference>
<evidence type="ECO:0000256" key="1">
    <source>
        <dbReference type="ARBA" id="ARBA00001961"/>
    </source>
</evidence>
<accession>A0A9P4PD56</accession>
<protein>
    <recommendedName>
        <fullName evidence="6">Prolyl 4-hydroxylase alpha subunit domain-containing protein</fullName>
    </recommendedName>
</protein>
<feature type="non-terminal residue" evidence="7">
    <location>
        <position position="247"/>
    </location>
</feature>
<dbReference type="InterPro" id="IPR006620">
    <property type="entry name" value="Pro_4_hyd_alph"/>
</dbReference>
<keyword evidence="8" id="KW-1185">Reference proteome</keyword>
<dbReference type="InterPro" id="IPR045054">
    <property type="entry name" value="P4HA-like"/>
</dbReference>
<evidence type="ECO:0000256" key="3">
    <source>
        <dbReference type="ARBA" id="ARBA00022964"/>
    </source>
</evidence>
<dbReference type="GO" id="GO:0005783">
    <property type="term" value="C:endoplasmic reticulum"/>
    <property type="evidence" value="ECO:0007669"/>
    <property type="project" value="TreeGrafter"/>
</dbReference>
<keyword evidence="2" id="KW-0479">Metal-binding</keyword>
<evidence type="ECO:0000313" key="7">
    <source>
        <dbReference type="EMBL" id="KAF2441931.1"/>
    </source>
</evidence>
<evidence type="ECO:0000313" key="8">
    <source>
        <dbReference type="Proteomes" id="UP000799764"/>
    </source>
</evidence>
<dbReference type="GO" id="GO:0031418">
    <property type="term" value="F:L-ascorbic acid binding"/>
    <property type="evidence" value="ECO:0007669"/>
    <property type="project" value="InterPro"/>
</dbReference>